<dbReference type="InterPro" id="IPR040079">
    <property type="entry name" value="Glutathione_S-Trfase"/>
</dbReference>
<feature type="domain" description="GST C-terminal" evidence="2">
    <location>
        <begin position="82"/>
        <end position="206"/>
    </location>
</feature>
<dbReference type="SFLD" id="SFLDS00019">
    <property type="entry name" value="Glutathione_Transferase_(cytos"/>
    <property type="match status" value="1"/>
</dbReference>
<dbReference type="SUPFAM" id="SSF52833">
    <property type="entry name" value="Thioredoxin-like"/>
    <property type="match status" value="1"/>
</dbReference>
<accession>A0A7G1Q9A2</accession>
<dbReference type="GO" id="GO:0004364">
    <property type="term" value="F:glutathione transferase activity"/>
    <property type="evidence" value="ECO:0007669"/>
    <property type="project" value="UniProtKB-EC"/>
</dbReference>
<dbReference type="PROSITE" id="PS50404">
    <property type="entry name" value="GST_NTER"/>
    <property type="match status" value="1"/>
</dbReference>
<dbReference type="SFLD" id="SFLDG01150">
    <property type="entry name" value="Main.1:_Beta-like"/>
    <property type="match status" value="1"/>
</dbReference>
<dbReference type="PROSITE" id="PS50405">
    <property type="entry name" value="GST_CTER"/>
    <property type="match status" value="1"/>
</dbReference>
<dbReference type="CDD" id="cd03057">
    <property type="entry name" value="GST_N_Beta"/>
    <property type="match status" value="1"/>
</dbReference>
<dbReference type="CDD" id="cd03188">
    <property type="entry name" value="GST_C_Beta"/>
    <property type="match status" value="1"/>
</dbReference>
<sequence length="206" mass="23034">MIKLYYSPGACSLAAHIVLEWIGEPYGAEAITIGSPQLIKLNPAGAVPVLDTGEGWTLTQSGAILKYLISRFPKSNLGSDSSLRGNADFDRWLLFMTGDLHPAFYPFYFPQRYTTSNDEEDLEIVRSAARKLIAKRYELLENHLDGKDHIVGNKRTAVDAYALPMLQWGNKALKDGIKPYPNLQRFHDALVQDSQVQQVLKIEGLI</sequence>
<dbReference type="Pfam" id="PF00043">
    <property type="entry name" value="GST_C"/>
    <property type="match status" value="1"/>
</dbReference>
<evidence type="ECO:0000259" key="1">
    <source>
        <dbReference type="PROSITE" id="PS50404"/>
    </source>
</evidence>
<dbReference type="RefSeq" id="WP_197744935.1">
    <property type="nucleotide sequence ID" value="NZ_LR778175.1"/>
</dbReference>
<dbReference type="InterPro" id="IPR010987">
    <property type="entry name" value="Glutathione-S-Trfase_C-like"/>
</dbReference>
<dbReference type="InterPro" id="IPR004046">
    <property type="entry name" value="GST_C"/>
</dbReference>
<dbReference type="SUPFAM" id="SSF47616">
    <property type="entry name" value="GST C-terminal domain-like"/>
    <property type="match status" value="1"/>
</dbReference>
<organism evidence="3 4">
    <name type="scientific">Candidatus Nitrosacidococcus tergens</name>
    <dbReference type="NCBI Taxonomy" id="553981"/>
    <lineage>
        <taxon>Bacteria</taxon>
        <taxon>Pseudomonadati</taxon>
        <taxon>Pseudomonadota</taxon>
        <taxon>Gammaproteobacteria</taxon>
        <taxon>Chromatiales</taxon>
        <taxon>Chromatiaceae</taxon>
        <taxon>Candidatus Nitrosacidococcus</taxon>
    </lineage>
</organism>
<name>A0A7G1Q9A2_9GAMM</name>
<dbReference type="KEGG" id="ntg:NSCAC_0592"/>
<dbReference type="InterPro" id="IPR004045">
    <property type="entry name" value="Glutathione_S-Trfase_N"/>
</dbReference>
<dbReference type="PANTHER" id="PTHR44051:SF8">
    <property type="entry name" value="GLUTATHIONE S-TRANSFERASE GSTA"/>
    <property type="match status" value="1"/>
</dbReference>
<evidence type="ECO:0000259" key="2">
    <source>
        <dbReference type="PROSITE" id="PS50405"/>
    </source>
</evidence>
<dbReference type="InterPro" id="IPR036282">
    <property type="entry name" value="Glutathione-S-Trfase_C_sf"/>
</dbReference>
<dbReference type="SFLD" id="SFLDG00358">
    <property type="entry name" value="Main_(cytGST)"/>
    <property type="match status" value="1"/>
</dbReference>
<dbReference type="PANTHER" id="PTHR44051">
    <property type="entry name" value="GLUTATHIONE S-TRANSFERASE-RELATED"/>
    <property type="match status" value="1"/>
</dbReference>
<gene>
    <name evidence="3" type="primary">gst</name>
    <name evidence="3" type="ORF">NSCAC_0592</name>
</gene>
<evidence type="ECO:0000313" key="4">
    <source>
        <dbReference type="Proteomes" id="UP000516072"/>
    </source>
</evidence>
<dbReference type="Gene3D" id="3.40.30.10">
    <property type="entry name" value="Glutaredoxin"/>
    <property type="match status" value="1"/>
</dbReference>
<dbReference type="EC" id="2.5.1.18" evidence="3"/>
<dbReference type="Pfam" id="PF13417">
    <property type="entry name" value="GST_N_3"/>
    <property type="match status" value="1"/>
</dbReference>
<dbReference type="Proteomes" id="UP000516072">
    <property type="component" value="Chromosome"/>
</dbReference>
<dbReference type="EMBL" id="LR778175">
    <property type="protein sequence ID" value="CAB1275289.1"/>
    <property type="molecule type" value="Genomic_DNA"/>
</dbReference>
<keyword evidence="3" id="KW-0808">Transferase</keyword>
<dbReference type="AlphaFoldDB" id="A0A7G1Q9A2"/>
<dbReference type="Gene3D" id="1.20.1050.10">
    <property type="match status" value="1"/>
</dbReference>
<evidence type="ECO:0000313" key="3">
    <source>
        <dbReference type="EMBL" id="CAB1275289.1"/>
    </source>
</evidence>
<dbReference type="InterPro" id="IPR036249">
    <property type="entry name" value="Thioredoxin-like_sf"/>
</dbReference>
<reference evidence="3 4" key="1">
    <citation type="submission" date="2020-03" db="EMBL/GenBank/DDBJ databases">
        <authorList>
            <person name="Picone N."/>
        </authorList>
    </citation>
    <scope>NUCLEOTIDE SEQUENCE [LARGE SCALE GENOMIC DNA]</scope>
    <source>
        <strain evidence="3">NSCAC1</strain>
    </source>
</reference>
<protein>
    <submittedName>
        <fullName evidence="3">Glutathione S-transferase</fullName>
        <ecNumber evidence="3">2.5.1.18</ecNumber>
    </submittedName>
</protein>
<keyword evidence="4" id="KW-1185">Reference proteome</keyword>
<feature type="domain" description="GST N-terminal" evidence="1">
    <location>
        <begin position="1"/>
        <end position="76"/>
    </location>
</feature>
<proteinExistence type="predicted"/>